<organism evidence="7 8">
    <name type="scientific">Acidaminococcus fermentans</name>
    <dbReference type="NCBI Taxonomy" id="905"/>
    <lineage>
        <taxon>Bacteria</taxon>
        <taxon>Bacillati</taxon>
        <taxon>Bacillota</taxon>
        <taxon>Negativicutes</taxon>
        <taxon>Acidaminococcales</taxon>
        <taxon>Acidaminococcaceae</taxon>
        <taxon>Acidaminococcus</taxon>
    </lineage>
</organism>
<evidence type="ECO:0000256" key="1">
    <source>
        <dbReference type="ARBA" id="ARBA00022755"/>
    </source>
</evidence>
<reference evidence="7 8" key="1">
    <citation type="submission" date="2019-08" db="EMBL/GenBank/DDBJ databases">
        <title>In-depth cultivation of the pig gut microbiome towards novel bacterial diversity and tailored functional studies.</title>
        <authorList>
            <person name="Wylensek D."/>
            <person name="Hitch T.C.A."/>
            <person name="Clavel T."/>
        </authorList>
    </citation>
    <scope>NUCLEOTIDE SEQUENCE [LARGE SCALE GENOMIC DNA]</scope>
    <source>
        <strain evidence="7 8">WCA-389-WT-5B</strain>
    </source>
</reference>
<dbReference type="PIRSF" id="PIRSF001338">
    <property type="entry name" value="AIR_carboxylase"/>
    <property type="match status" value="1"/>
</dbReference>
<dbReference type="HAMAP" id="MF_01929">
    <property type="entry name" value="PurE_classI"/>
    <property type="match status" value="1"/>
</dbReference>
<dbReference type="InterPro" id="IPR000031">
    <property type="entry name" value="PurE_dom"/>
</dbReference>
<gene>
    <name evidence="3 7" type="primary">purE</name>
    <name evidence="7" type="ORF">FX155_00140</name>
</gene>
<dbReference type="Proteomes" id="UP000441455">
    <property type="component" value="Unassembled WGS sequence"/>
</dbReference>
<feature type="binding site" evidence="3 5">
    <location>
        <position position="39"/>
    </location>
    <ligand>
        <name>substrate</name>
    </ligand>
</feature>
<dbReference type="EMBL" id="VULN01000001">
    <property type="protein sequence ID" value="MSS81038.1"/>
    <property type="molecule type" value="Genomic_DNA"/>
</dbReference>
<feature type="binding site" evidence="3 5">
    <location>
        <position position="12"/>
    </location>
    <ligand>
        <name>substrate</name>
    </ligand>
</feature>
<keyword evidence="1 3" id="KW-0658">Purine biosynthesis</keyword>
<evidence type="ECO:0000259" key="6">
    <source>
        <dbReference type="SMART" id="SM01001"/>
    </source>
</evidence>
<keyword evidence="2 3" id="KW-0413">Isomerase</keyword>
<dbReference type="InterPro" id="IPR033747">
    <property type="entry name" value="PurE_ClassI"/>
</dbReference>
<feature type="domain" description="PurE" evidence="6">
    <location>
        <begin position="1"/>
        <end position="150"/>
    </location>
</feature>
<dbReference type="GO" id="GO:0016829">
    <property type="term" value="F:lyase activity"/>
    <property type="evidence" value="ECO:0007669"/>
    <property type="project" value="UniProtKB-KW"/>
</dbReference>
<comment type="caution">
    <text evidence="7">The sequence shown here is derived from an EMBL/GenBank/DDBJ whole genome shotgun (WGS) entry which is preliminary data.</text>
</comment>
<feature type="binding site" evidence="3 5">
    <location>
        <position position="9"/>
    </location>
    <ligand>
        <name>substrate</name>
    </ligand>
</feature>
<dbReference type="PANTHER" id="PTHR23046:SF2">
    <property type="entry name" value="PHOSPHORIBOSYLAMINOIMIDAZOLE CARBOXYLASE"/>
    <property type="match status" value="1"/>
</dbReference>
<dbReference type="RefSeq" id="WP_154487252.1">
    <property type="nucleotide sequence ID" value="NZ_VULN01000001.1"/>
</dbReference>
<comment type="function">
    <text evidence="3 4">Catalyzes the conversion of N5-carboxyaminoimidazole ribonucleotide (N5-CAIR) to 4-carboxy-5-aminoimidazole ribonucleotide (CAIR).</text>
</comment>
<dbReference type="GO" id="GO:0034023">
    <property type="term" value="F:5-(carboxyamino)imidazole ribonucleotide mutase activity"/>
    <property type="evidence" value="ECO:0007669"/>
    <property type="project" value="UniProtKB-UniRule"/>
</dbReference>
<name>A0A6N7VYT3_ACIFE</name>
<dbReference type="NCBIfam" id="TIGR01162">
    <property type="entry name" value="purE"/>
    <property type="match status" value="1"/>
</dbReference>
<sequence>MKAAIIMGSNSDWPVLEPAEKTLKEFGVEVEVVVASAHRTPELVQEFAAGARDRGVEVIIAAAGAAAHLGGFIAAFTTVPVIGIPINATPLNGMDSLLSFVQMPSGIPVATMAINGAKNAAIFAVEILAVKYPELVTKLAEARAKMKEEVKAKGEKLAVARAAAAKA</sequence>
<dbReference type="AlphaFoldDB" id="A0A6N7VYT3"/>
<dbReference type="PANTHER" id="PTHR23046">
    <property type="entry name" value="PHOSPHORIBOSYLAMINOIMIDAZOLE CARBOXYLASE CATALYTIC SUBUNIT"/>
    <property type="match status" value="1"/>
</dbReference>
<evidence type="ECO:0000256" key="2">
    <source>
        <dbReference type="ARBA" id="ARBA00023235"/>
    </source>
</evidence>
<dbReference type="OrthoDB" id="9791908at2"/>
<proteinExistence type="inferred from homology"/>
<evidence type="ECO:0000313" key="8">
    <source>
        <dbReference type="Proteomes" id="UP000441455"/>
    </source>
</evidence>
<comment type="catalytic activity">
    <reaction evidence="3 4">
        <text>5-carboxyamino-1-(5-phospho-D-ribosyl)imidazole + H(+) = 5-amino-1-(5-phospho-D-ribosyl)imidazole-4-carboxylate</text>
        <dbReference type="Rhea" id="RHEA:13193"/>
        <dbReference type="ChEBI" id="CHEBI:15378"/>
        <dbReference type="ChEBI" id="CHEBI:58730"/>
        <dbReference type="ChEBI" id="CHEBI:77657"/>
        <dbReference type="EC" id="5.4.99.18"/>
    </reaction>
</comment>
<dbReference type="GO" id="GO:0006189">
    <property type="term" value="P:'de novo' IMP biosynthetic process"/>
    <property type="evidence" value="ECO:0007669"/>
    <property type="project" value="UniProtKB-UniRule"/>
</dbReference>
<dbReference type="Gene3D" id="3.40.50.1970">
    <property type="match status" value="1"/>
</dbReference>
<dbReference type="SMART" id="SM01001">
    <property type="entry name" value="AIRC"/>
    <property type="match status" value="1"/>
</dbReference>
<dbReference type="EC" id="5.4.99.18" evidence="3 4"/>
<comment type="similarity">
    <text evidence="3">Belongs to the AIR carboxylase family. Class I subfamily.</text>
</comment>
<evidence type="ECO:0000256" key="3">
    <source>
        <dbReference type="HAMAP-Rule" id="MF_01929"/>
    </source>
</evidence>
<evidence type="ECO:0000256" key="4">
    <source>
        <dbReference type="PIRNR" id="PIRNR001338"/>
    </source>
</evidence>
<dbReference type="InterPro" id="IPR024694">
    <property type="entry name" value="PurE_prokaryotes"/>
</dbReference>
<evidence type="ECO:0000313" key="7">
    <source>
        <dbReference type="EMBL" id="MSS81038.1"/>
    </source>
</evidence>
<dbReference type="UniPathway" id="UPA00074">
    <property type="reaction ID" value="UER00943"/>
</dbReference>
<dbReference type="Pfam" id="PF00731">
    <property type="entry name" value="AIRC"/>
    <property type="match status" value="1"/>
</dbReference>
<dbReference type="SUPFAM" id="SSF52255">
    <property type="entry name" value="N5-CAIR mutase (phosphoribosylaminoimidazole carboxylase, PurE)"/>
    <property type="match status" value="1"/>
</dbReference>
<accession>A0A6N7VYT3</accession>
<protein>
    <recommendedName>
        <fullName evidence="3 4">N5-carboxyaminoimidazole ribonucleotide mutase</fullName>
        <shortName evidence="3 4">N5-CAIR mutase</shortName>
        <ecNumber evidence="3 4">5.4.99.18</ecNumber>
    </recommendedName>
    <alternativeName>
        <fullName evidence="3">5-(carboxyamino)imidazole ribonucleotide mutase</fullName>
    </alternativeName>
</protein>
<keyword evidence="7" id="KW-0456">Lyase</keyword>
<evidence type="ECO:0000256" key="5">
    <source>
        <dbReference type="PIRSR" id="PIRSR001338-1"/>
    </source>
</evidence>
<comment type="pathway">
    <text evidence="3 4">Purine metabolism; IMP biosynthesis via de novo pathway; 5-amino-1-(5-phospho-D-ribosyl)imidazole-4-carboxylate from 5-amino-1-(5-phospho-D-ribosyl)imidazole (N5-CAIR route): step 2/2.</text>
</comment>